<keyword evidence="6 9" id="KW-0521">NADP</keyword>
<accession>A0A1I1J220</accession>
<feature type="site" description="Interacts with tRNA" evidence="9">
    <location>
        <position position="205"/>
    </location>
</feature>
<dbReference type="GO" id="GO:0050660">
    <property type="term" value="F:flavin adenine dinucleotide binding"/>
    <property type="evidence" value="ECO:0007669"/>
    <property type="project" value="InterPro"/>
</dbReference>
<feature type="site" description="Interacts with tRNA; defines subfamily-specific binding signature" evidence="9">
    <location>
        <position position="321"/>
    </location>
</feature>
<keyword evidence="5 9" id="KW-0819">tRNA processing</keyword>
<comment type="function">
    <text evidence="9">Catalyzes the synthesis of 5,6-dihydrouridine (D), a modified base found in the D-loop of most tRNAs, via the reduction of the C5-C6 double bond in target uridines. Specifically modifies U20 and U20a in tRNAs.</text>
</comment>
<feature type="binding site" evidence="9 12">
    <location>
        <position position="89"/>
    </location>
    <ligand>
        <name>FMN</name>
        <dbReference type="ChEBI" id="CHEBI:58210"/>
    </ligand>
</feature>
<dbReference type="HAMAP" id="MF_02041">
    <property type="entry name" value="DusA_subfam"/>
    <property type="match status" value="1"/>
</dbReference>
<dbReference type="NCBIfam" id="TIGR00742">
    <property type="entry name" value="yjbN"/>
    <property type="match status" value="1"/>
</dbReference>
<feature type="binding site" evidence="9 12">
    <location>
        <begin position="230"/>
        <end position="232"/>
    </location>
    <ligand>
        <name>FMN</name>
        <dbReference type="ChEBI" id="CHEBI:58210"/>
    </ligand>
</feature>
<evidence type="ECO:0000256" key="5">
    <source>
        <dbReference type="ARBA" id="ARBA00022694"/>
    </source>
</evidence>
<organism evidence="14 15">
    <name type="scientific">Devosia psychrophila</name>
    <dbReference type="NCBI Taxonomy" id="728005"/>
    <lineage>
        <taxon>Bacteria</taxon>
        <taxon>Pseudomonadati</taxon>
        <taxon>Pseudomonadota</taxon>
        <taxon>Alphaproteobacteria</taxon>
        <taxon>Hyphomicrobiales</taxon>
        <taxon>Devosiaceae</taxon>
        <taxon>Devosia</taxon>
    </lineage>
</organism>
<comment type="caution">
    <text evidence="9">Lacks conserved residue(s) required for the propagation of feature annotation.</text>
</comment>
<feature type="binding site" evidence="9 12">
    <location>
        <begin position="252"/>
        <end position="253"/>
    </location>
    <ligand>
        <name>FMN</name>
        <dbReference type="ChEBI" id="CHEBI:58210"/>
    </ligand>
</feature>
<keyword evidence="2 9" id="KW-0820">tRNA-binding</keyword>
<evidence type="ECO:0000256" key="11">
    <source>
        <dbReference type="PIRSR" id="PIRSR006621-1"/>
    </source>
</evidence>
<dbReference type="NCBIfam" id="NF008774">
    <property type="entry name" value="PRK11815.1"/>
    <property type="match status" value="1"/>
</dbReference>
<dbReference type="PIRSF" id="PIRSF006621">
    <property type="entry name" value="Dus"/>
    <property type="match status" value="1"/>
</dbReference>
<feature type="site" description="Interacts with tRNA; defines subfamily-specific binding signature" evidence="9">
    <location>
        <position position="318"/>
    </location>
</feature>
<dbReference type="InterPro" id="IPR013785">
    <property type="entry name" value="Aldolase_TIM"/>
</dbReference>
<dbReference type="PANTHER" id="PTHR42907:SF1">
    <property type="entry name" value="FMN-LINKED OXIDOREDUCTASES SUPERFAMILY PROTEIN"/>
    <property type="match status" value="1"/>
</dbReference>
<evidence type="ECO:0000256" key="7">
    <source>
        <dbReference type="ARBA" id="ARBA00022884"/>
    </source>
</evidence>
<keyword evidence="4 9" id="KW-0288">FMN</keyword>
<comment type="cofactor">
    <cofactor evidence="1 9 10 12">
        <name>FMN</name>
        <dbReference type="ChEBI" id="CHEBI:58210"/>
    </cofactor>
</comment>
<comment type="catalytic activity">
    <reaction evidence="9">
        <text>5,6-dihydrouridine(20a) in tRNA + NADP(+) = uridine(20a) in tRNA + NADPH + H(+)</text>
        <dbReference type="Rhea" id="RHEA:53344"/>
        <dbReference type="Rhea" id="RHEA-COMP:13535"/>
        <dbReference type="Rhea" id="RHEA-COMP:13536"/>
        <dbReference type="ChEBI" id="CHEBI:15378"/>
        <dbReference type="ChEBI" id="CHEBI:57783"/>
        <dbReference type="ChEBI" id="CHEBI:58349"/>
        <dbReference type="ChEBI" id="CHEBI:65315"/>
        <dbReference type="ChEBI" id="CHEBI:74443"/>
    </reaction>
</comment>
<evidence type="ECO:0000256" key="2">
    <source>
        <dbReference type="ARBA" id="ARBA00022555"/>
    </source>
</evidence>
<gene>
    <name evidence="9" type="primary">dusA</name>
    <name evidence="14" type="ORF">SAMN04488059_10540</name>
</gene>
<evidence type="ECO:0000256" key="10">
    <source>
        <dbReference type="PIRNR" id="PIRNR006621"/>
    </source>
</evidence>
<evidence type="ECO:0000256" key="4">
    <source>
        <dbReference type="ARBA" id="ARBA00022643"/>
    </source>
</evidence>
<dbReference type="PROSITE" id="PS01136">
    <property type="entry name" value="UPF0034"/>
    <property type="match status" value="1"/>
</dbReference>
<sequence>MLWQLLHWSLPRFPDRLSAEKYSEMTKLDRRFAVAPMIDWTDRHCRTLHRLLTREALLFTEMITSAAVVNGDAHRHLRLNPDEGLVALQLGGSDPAELAKAIRLAEPYAYVEINLNVGCPSDRVQSGKFGACLMAEPDLVADCVRAMRGATDRHVTVKCRIGIDDQDTEESLDRFADAVVGAGVDALYVHARKAWLKGLSPKENRTIPPLDYDRVHRLRARLTPLPVMLNGGLETLEAAEAEMAHMDGVMLGRAAYHTPMILGEVDSRFFGVSNEPPTLEAIMHAMADYATREAADGTRLNNIARHMLGLANGLPGARQFRQILSVDACKPGADASVMLRALEAVQRPRLAEAS</sequence>
<keyword evidence="8 9" id="KW-0560">Oxidoreductase</keyword>
<dbReference type="EC" id="1.3.1.91" evidence="9"/>
<protein>
    <recommendedName>
        <fullName evidence="9">tRNA-dihydrouridine(20/20a) synthase</fullName>
        <ecNumber evidence="9">1.3.1.91</ecNumber>
    </recommendedName>
    <alternativeName>
        <fullName evidence="9">U20-specific dihydrouridine synthase</fullName>
        <shortName evidence="9">U20-specific Dus</shortName>
    </alternativeName>
    <alternativeName>
        <fullName evidence="9">tRNA-dihydrouridine synthase A</fullName>
    </alternativeName>
</protein>
<feature type="binding site" evidence="9 12">
    <location>
        <position position="158"/>
    </location>
    <ligand>
        <name>FMN</name>
        <dbReference type="ChEBI" id="CHEBI:58210"/>
    </ligand>
</feature>
<dbReference type="GO" id="GO:0000049">
    <property type="term" value="F:tRNA binding"/>
    <property type="evidence" value="ECO:0007669"/>
    <property type="project" value="UniProtKB-UniRule"/>
</dbReference>
<dbReference type="InterPro" id="IPR001269">
    <property type="entry name" value="DUS_fam"/>
</dbReference>
<evidence type="ECO:0000256" key="3">
    <source>
        <dbReference type="ARBA" id="ARBA00022630"/>
    </source>
</evidence>
<keyword evidence="3 9" id="KW-0285">Flavoprotein</keyword>
<evidence type="ECO:0000256" key="12">
    <source>
        <dbReference type="PIRSR" id="PIRSR006621-2"/>
    </source>
</evidence>
<comment type="similarity">
    <text evidence="10">Belongs to the dus family.</text>
</comment>
<keyword evidence="12" id="KW-0547">Nucleotide-binding</keyword>
<dbReference type="Pfam" id="PF01207">
    <property type="entry name" value="Dus"/>
    <property type="match status" value="1"/>
</dbReference>
<keyword evidence="7 9" id="KW-0694">RNA-binding</keyword>
<comment type="catalytic activity">
    <reaction evidence="9">
        <text>5,6-dihydrouridine(20) in tRNA + NAD(+) = uridine(20) in tRNA + NADH + H(+)</text>
        <dbReference type="Rhea" id="RHEA:53340"/>
        <dbReference type="Rhea" id="RHEA-COMP:13533"/>
        <dbReference type="Rhea" id="RHEA-COMP:13534"/>
        <dbReference type="ChEBI" id="CHEBI:15378"/>
        <dbReference type="ChEBI" id="CHEBI:57540"/>
        <dbReference type="ChEBI" id="CHEBI:57945"/>
        <dbReference type="ChEBI" id="CHEBI:65315"/>
        <dbReference type="ChEBI" id="CHEBI:74443"/>
        <dbReference type="EC" id="1.3.1.91"/>
    </reaction>
</comment>
<feature type="site" description="Interacts with tRNA" evidence="9">
    <location>
        <position position="116"/>
    </location>
</feature>
<evidence type="ECO:0000313" key="14">
    <source>
        <dbReference type="EMBL" id="SFC42587.1"/>
    </source>
</evidence>
<dbReference type="GO" id="GO:0102266">
    <property type="term" value="F:tRNA-dihydrouridine20a synthase activity"/>
    <property type="evidence" value="ECO:0007669"/>
    <property type="project" value="RHEA"/>
</dbReference>
<dbReference type="AlphaFoldDB" id="A0A1I1J220"/>
<dbReference type="Gene3D" id="3.20.20.70">
    <property type="entry name" value="Aldolase class I"/>
    <property type="match status" value="1"/>
</dbReference>
<dbReference type="CDD" id="cd02801">
    <property type="entry name" value="DUS_like_FMN"/>
    <property type="match status" value="1"/>
</dbReference>
<dbReference type="PANTHER" id="PTHR42907">
    <property type="entry name" value="FMN-LINKED OXIDOREDUCTASES SUPERFAMILY PROTEIN"/>
    <property type="match status" value="1"/>
</dbReference>
<comment type="catalytic activity">
    <reaction evidence="9">
        <text>5,6-dihydrouridine(20a) in tRNA + NAD(+) = uridine(20a) in tRNA + NADH + H(+)</text>
        <dbReference type="Rhea" id="RHEA:53348"/>
        <dbReference type="Rhea" id="RHEA-COMP:13535"/>
        <dbReference type="Rhea" id="RHEA-COMP:13536"/>
        <dbReference type="ChEBI" id="CHEBI:15378"/>
        <dbReference type="ChEBI" id="CHEBI:57540"/>
        <dbReference type="ChEBI" id="CHEBI:57945"/>
        <dbReference type="ChEBI" id="CHEBI:65315"/>
        <dbReference type="ChEBI" id="CHEBI:74443"/>
    </reaction>
</comment>
<feature type="site" description="Interacts with tRNA; defines subfamily-specific binding signature" evidence="9">
    <location>
        <position position="202"/>
    </location>
</feature>
<dbReference type="EMBL" id="FOMB01000005">
    <property type="protein sequence ID" value="SFC42587.1"/>
    <property type="molecule type" value="Genomic_DNA"/>
</dbReference>
<proteinExistence type="inferred from homology"/>
<comment type="similarity">
    <text evidence="9">Belongs to the Dus family. DusA subfamily.</text>
</comment>
<feature type="domain" description="DUS-like FMN-binding" evidence="13">
    <location>
        <begin position="34"/>
        <end position="325"/>
    </location>
</feature>
<evidence type="ECO:0000256" key="8">
    <source>
        <dbReference type="ARBA" id="ARBA00023002"/>
    </source>
</evidence>
<evidence type="ECO:0000256" key="1">
    <source>
        <dbReference type="ARBA" id="ARBA00001917"/>
    </source>
</evidence>
<evidence type="ECO:0000256" key="9">
    <source>
        <dbReference type="HAMAP-Rule" id="MF_02041"/>
    </source>
</evidence>
<dbReference type="STRING" id="728005.SAMN04488059_10540"/>
<name>A0A1I1J220_9HYPH</name>
<evidence type="ECO:0000256" key="6">
    <source>
        <dbReference type="ARBA" id="ARBA00022857"/>
    </source>
</evidence>
<evidence type="ECO:0000313" key="15">
    <source>
        <dbReference type="Proteomes" id="UP000182258"/>
    </source>
</evidence>
<reference evidence="14 15" key="1">
    <citation type="submission" date="2016-10" db="EMBL/GenBank/DDBJ databases">
        <authorList>
            <person name="de Groot N.N."/>
        </authorList>
    </citation>
    <scope>NUCLEOTIDE SEQUENCE [LARGE SCALE GENOMIC DNA]</scope>
    <source>
        <strain evidence="14 15">CGMCC 1.10210</strain>
    </source>
</reference>
<dbReference type="GO" id="GO:0010181">
    <property type="term" value="F:FMN binding"/>
    <property type="evidence" value="ECO:0007669"/>
    <property type="project" value="UniProtKB-UniRule"/>
</dbReference>
<dbReference type="Gene3D" id="1.20.120.1460">
    <property type="match status" value="1"/>
</dbReference>
<dbReference type="InterPro" id="IPR004653">
    <property type="entry name" value="DusA"/>
</dbReference>
<dbReference type="GO" id="GO:0102264">
    <property type="term" value="F:tRNA-dihydrouridine20 synthase activity"/>
    <property type="evidence" value="ECO:0007669"/>
    <property type="project" value="UniProtKB-EC"/>
</dbReference>
<feature type="binding site" evidence="9 12">
    <location>
        <position position="190"/>
    </location>
    <ligand>
        <name>FMN</name>
        <dbReference type="ChEBI" id="CHEBI:58210"/>
    </ligand>
</feature>
<dbReference type="InterPro" id="IPR018517">
    <property type="entry name" value="tRNA_hU_synthase_CS"/>
</dbReference>
<dbReference type="SUPFAM" id="SSF51395">
    <property type="entry name" value="FMN-linked oxidoreductases"/>
    <property type="match status" value="1"/>
</dbReference>
<feature type="active site" description="Proton donor" evidence="9 11">
    <location>
        <position position="119"/>
    </location>
</feature>
<dbReference type="Proteomes" id="UP000182258">
    <property type="component" value="Unassembled WGS sequence"/>
</dbReference>
<comment type="catalytic activity">
    <reaction evidence="9">
        <text>5,6-dihydrouridine(20) in tRNA + NADP(+) = uridine(20) in tRNA + NADPH + H(+)</text>
        <dbReference type="Rhea" id="RHEA:53336"/>
        <dbReference type="Rhea" id="RHEA-COMP:13533"/>
        <dbReference type="Rhea" id="RHEA-COMP:13534"/>
        <dbReference type="ChEBI" id="CHEBI:15378"/>
        <dbReference type="ChEBI" id="CHEBI:57783"/>
        <dbReference type="ChEBI" id="CHEBI:58349"/>
        <dbReference type="ChEBI" id="CHEBI:65315"/>
        <dbReference type="ChEBI" id="CHEBI:74443"/>
        <dbReference type="EC" id="1.3.1.91"/>
    </reaction>
</comment>
<dbReference type="InterPro" id="IPR035587">
    <property type="entry name" value="DUS-like_FMN-bd"/>
</dbReference>
<evidence type="ECO:0000259" key="13">
    <source>
        <dbReference type="Pfam" id="PF01207"/>
    </source>
</evidence>